<evidence type="ECO:0000313" key="2">
    <source>
        <dbReference type="Proteomes" id="UP000396788"/>
    </source>
</evidence>
<reference evidence="1 2" key="1">
    <citation type="submission" date="2019-08" db="EMBL/GenBank/DDBJ databases">
        <authorList>
            <person name="Peeters C."/>
        </authorList>
    </citation>
    <scope>NUCLEOTIDE SEQUENCE [LARGE SCALE GENOMIC DNA]</scope>
    <source>
        <strain evidence="1 2">LMG 31107</strain>
    </source>
</reference>
<dbReference type="Proteomes" id="UP000396788">
    <property type="component" value="Unassembled WGS sequence"/>
</dbReference>
<evidence type="ECO:0000313" key="1">
    <source>
        <dbReference type="EMBL" id="VVE18578.1"/>
    </source>
</evidence>
<name>A0A5E4W1U1_9BURK</name>
<proteinExistence type="predicted"/>
<organism evidence="1 2">
    <name type="scientific">Pandoraea cepalis</name>
    <dbReference type="NCBI Taxonomy" id="2508294"/>
    <lineage>
        <taxon>Bacteria</taxon>
        <taxon>Pseudomonadati</taxon>
        <taxon>Pseudomonadota</taxon>
        <taxon>Betaproteobacteria</taxon>
        <taxon>Burkholderiales</taxon>
        <taxon>Burkholderiaceae</taxon>
        <taxon>Pandoraea</taxon>
    </lineage>
</organism>
<dbReference type="AlphaFoldDB" id="A0A5E4W1U1"/>
<dbReference type="RefSeq" id="WP_246174740.1">
    <property type="nucleotide sequence ID" value="NZ_CABPRY010000006.1"/>
</dbReference>
<evidence type="ECO:0008006" key="3">
    <source>
        <dbReference type="Google" id="ProtNLM"/>
    </source>
</evidence>
<dbReference type="Gene3D" id="3.40.91.30">
    <property type="match status" value="1"/>
</dbReference>
<protein>
    <recommendedName>
        <fullName evidence="3">DUF1064 domain-containing protein</fullName>
    </recommendedName>
</protein>
<sequence length="154" mass="17620">MATGLRFSEEEYKALKQRTGSRAAPPAVEALTTEPAAPKPQDRMLALGRLPQGKMNRTEAAYAAHLEMLKHAGEITWYQFEAIKLRLGKNTFYTPDFAVRLKSGELELHEVKGFWKDDARVKIKSAAYLYPIFRFVALTMIRKRDGGGWRREEF</sequence>
<gene>
    <name evidence="1" type="ORF">PCE31107_03028</name>
</gene>
<accession>A0A5E4W1U1</accession>
<dbReference type="EMBL" id="CABPRY010000006">
    <property type="protein sequence ID" value="VVE18578.1"/>
    <property type="molecule type" value="Genomic_DNA"/>
</dbReference>